<dbReference type="GO" id="GO:0004497">
    <property type="term" value="F:monooxygenase activity"/>
    <property type="evidence" value="ECO:0007669"/>
    <property type="project" value="UniProtKB-KW"/>
</dbReference>
<keyword evidence="4 8" id="KW-0479">Metal-binding</keyword>
<gene>
    <name evidence="10" type="ORF">LITE_LOCUS49066</name>
</gene>
<comment type="cofactor">
    <cofactor evidence="1 8">
        <name>heme</name>
        <dbReference type="ChEBI" id="CHEBI:30413"/>
    </cofactor>
</comment>
<dbReference type="GO" id="GO:0005506">
    <property type="term" value="F:iron ion binding"/>
    <property type="evidence" value="ECO:0007669"/>
    <property type="project" value="InterPro"/>
</dbReference>
<name>A0AAV0RNH4_9ROSI</name>
<feature type="binding site" description="axial binding residue" evidence="8">
    <location>
        <position position="101"/>
    </location>
    <ligand>
        <name>heme</name>
        <dbReference type="ChEBI" id="CHEBI:30413"/>
    </ligand>
    <ligandPart>
        <name>Fe</name>
        <dbReference type="ChEBI" id="CHEBI:18248"/>
    </ligandPart>
</feature>
<evidence type="ECO:0000256" key="7">
    <source>
        <dbReference type="ARBA" id="ARBA00023033"/>
    </source>
</evidence>
<keyword evidence="11" id="KW-1185">Reference proteome</keyword>
<organism evidence="10 11">
    <name type="scientific">Linum tenue</name>
    <dbReference type="NCBI Taxonomy" id="586396"/>
    <lineage>
        <taxon>Eukaryota</taxon>
        <taxon>Viridiplantae</taxon>
        <taxon>Streptophyta</taxon>
        <taxon>Embryophyta</taxon>
        <taxon>Tracheophyta</taxon>
        <taxon>Spermatophyta</taxon>
        <taxon>Magnoliopsida</taxon>
        <taxon>eudicotyledons</taxon>
        <taxon>Gunneridae</taxon>
        <taxon>Pentapetalae</taxon>
        <taxon>rosids</taxon>
        <taxon>fabids</taxon>
        <taxon>Malpighiales</taxon>
        <taxon>Linaceae</taxon>
        <taxon>Linum</taxon>
    </lineage>
</organism>
<keyword evidence="7 9" id="KW-0503">Monooxygenase</keyword>
<evidence type="ECO:0000256" key="5">
    <source>
        <dbReference type="ARBA" id="ARBA00023002"/>
    </source>
</evidence>
<evidence type="ECO:0000256" key="4">
    <source>
        <dbReference type="ARBA" id="ARBA00022723"/>
    </source>
</evidence>
<evidence type="ECO:0000256" key="8">
    <source>
        <dbReference type="PIRSR" id="PIRSR602401-1"/>
    </source>
</evidence>
<dbReference type="GO" id="GO:0016705">
    <property type="term" value="F:oxidoreductase activity, acting on paired donors, with incorporation or reduction of molecular oxygen"/>
    <property type="evidence" value="ECO:0007669"/>
    <property type="project" value="InterPro"/>
</dbReference>
<comment type="similarity">
    <text evidence="2 9">Belongs to the cytochrome P450 family.</text>
</comment>
<keyword evidence="5 9" id="KW-0560">Oxidoreductase</keyword>
<dbReference type="InterPro" id="IPR036396">
    <property type="entry name" value="Cyt_P450_sf"/>
</dbReference>
<dbReference type="InterPro" id="IPR001128">
    <property type="entry name" value="Cyt_P450"/>
</dbReference>
<evidence type="ECO:0000313" key="11">
    <source>
        <dbReference type="Proteomes" id="UP001154282"/>
    </source>
</evidence>
<evidence type="ECO:0000256" key="1">
    <source>
        <dbReference type="ARBA" id="ARBA00001971"/>
    </source>
</evidence>
<dbReference type="SUPFAM" id="SSF48264">
    <property type="entry name" value="Cytochrome P450"/>
    <property type="match status" value="1"/>
</dbReference>
<dbReference type="Pfam" id="PF00067">
    <property type="entry name" value="p450"/>
    <property type="match status" value="1"/>
</dbReference>
<dbReference type="GO" id="GO:0020037">
    <property type="term" value="F:heme binding"/>
    <property type="evidence" value="ECO:0007669"/>
    <property type="project" value="InterPro"/>
</dbReference>
<dbReference type="InterPro" id="IPR017972">
    <property type="entry name" value="Cyt_P450_CS"/>
</dbReference>
<dbReference type="AlphaFoldDB" id="A0AAV0RNH4"/>
<sequence>RKFAKGGVPEASNQRDDTYDCTRQSRCCLQGNLCKTRRDHNGLRCIGWNHDPNQCVGDRKGPAYWGESPEEFLPEQFLQTKVDFIGQDFELIPFGAGRRRCPGISFGLAVVEVALANLVRDFDWRLPGGMRLEMTECVGLTARRDVPLLAIPTIVSAGQLD</sequence>
<dbReference type="PROSITE" id="PS00086">
    <property type="entry name" value="CYTOCHROME_P450"/>
    <property type="match status" value="1"/>
</dbReference>
<comment type="caution">
    <text evidence="10">The sequence shown here is derived from an EMBL/GenBank/DDBJ whole genome shotgun (WGS) entry which is preliminary data.</text>
</comment>
<evidence type="ECO:0008006" key="12">
    <source>
        <dbReference type="Google" id="ProtNLM"/>
    </source>
</evidence>
<dbReference type="EMBL" id="CAMGYJ010000011">
    <property type="protein sequence ID" value="CAI0559127.1"/>
    <property type="molecule type" value="Genomic_DNA"/>
</dbReference>
<feature type="non-terminal residue" evidence="10">
    <location>
        <position position="1"/>
    </location>
</feature>
<reference evidence="10" key="1">
    <citation type="submission" date="2022-08" db="EMBL/GenBank/DDBJ databases">
        <authorList>
            <person name="Gutierrez-Valencia J."/>
        </authorList>
    </citation>
    <scope>NUCLEOTIDE SEQUENCE</scope>
</reference>
<accession>A0AAV0RNH4</accession>
<keyword evidence="6 8" id="KW-0408">Iron</keyword>
<evidence type="ECO:0000256" key="9">
    <source>
        <dbReference type="RuleBase" id="RU000461"/>
    </source>
</evidence>
<evidence type="ECO:0000256" key="6">
    <source>
        <dbReference type="ARBA" id="ARBA00023004"/>
    </source>
</evidence>
<dbReference type="InterPro" id="IPR002401">
    <property type="entry name" value="Cyt_P450_E_grp-I"/>
</dbReference>
<dbReference type="PRINTS" id="PR00463">
    <property type="entry name" value="EP450I"/>
</dbReference>
<keyword evidence="3 8" id="KW-0349">Heme</keyword>
<dbReference type="Gene3D" id="1.10.630.10">
    <property type="entry name" value="Cytochrome P450"/>
    <property type="match status" value="1"/>
</dbReference>
<dbReference type="Proteomes" id="UP001154282">
    <property type="component" value="Unassembled WGS sequence"/>
</dbReference>
<protein>
    <recommendedName>
        <fullName evidence="12">Cytochrome P450</fullName>
    </recommendedName>
</protein>
<evidence type="ECO:0000256" key="3">
    <source>
        <dbReference type="ARBA" id="ARBA00022617"/>
    </source>
</evidence>
<dbReference type="PANTHER" id="PTHR47944">
    <property type="entry name" value="CYTOCHROME P450 98A9"/>
    <property type="match status" value="1"/>
</dbReference>
<evidence type="ECO:0000256" key="2">
    <source>
        <dbReference type="ARBA" id="ARBA00010617"/>
    </source>
</evidence>
<evidence type="ECO:0000313" key="10">
    <source>
        <dbReference type="EMBL" id="CAI0559127.1"/>
    </source>
</evidence>
<proteinExistence type="inferred from homology"/>